<evidence type="ECO:0000256" key="1">
    <source>
        <dbReference type="SAM" id="MobiDB-lite"/>
    </source>
</evidence>
<name>A0A0W8F055_9ZZZZ</name>
<dbReference type="EMBL" id="LNQE01001683">
    <property type="protein sequence ID" value="KUG14245.1"/>
    <property type="molecule type" value="Genomic_DNA"/>
</dbReference>
<evidence type="ECO:0000313" key="2">
    <source>
        <dbReference type="EMBL" id="KUG14245.1"/>
    </source>
</evidence>
<accession>A0A0W8F055</accession>
<protein>
    <submittedName>
        <fullName evidence="2">Uncharacterized protein</fullName>
    </submittedName>
</protein>
<sequence>MAALAPVLLPGGGCGCWNHIVRGTGTGTRGAGSPREQGAGSPETGWRTSSVSPGGRGEREISW</sequence>
<dbReference type="AlphaFoldDB" id="A0A0W8F055"/>
<comment type="caution">
    <text evidence="2">The sequence shown here is derived from an EMBL/GenBank/DDBJ whole genome shotgun (WGS) entry which is preliminary data.</text>
</comment>
<reference evidence="2" key="1">
    <citation type="journal article" date="2015" name="Proc. Natl. Acad. Sci. U.S.A.">
        <title>Networks of energetic and metabolic interactions define dynamics in microbial communities.</title>
        <authorList>
            <person name="Embree M."/>
            <person name="Liu J.K."/>
            <person name="Al-Bassam M.M."/>
            <person name="Zengler K."/>
        </authorList>
    </citation>
    <scope>NUCLEOTIDE SEQUENCE</scope>
</reference>
<feature type="region of interest" description="Disordered" evidence="1">
    <location>
        <begin position="26"/>
        <end position="63"/>
    </location>
</feature>
<gene>
    <name evidence="2" type="ORF">ASZ90_016118</name>
</gene>
<organism evidence="2">
    <name type="scientific">hydrocarbon metagenome</name>
    <dbReference type="NCBI Taxonomy" id="938273"/>
    <lineage>
        <taxon>unclassified sequences</taxon>
        <taxon>metagenomes</taxon>
        <taxon>ecological metagenomes</taxon>
    </lineage>
</organism>
<proteinExistence type="predicted"/>